<dbReference type="InterPro" id="IPR016896">
    <property type="entry name" value="DUF2860"/>
</dbReference>
<sequence>MRHKYIYSLLVPLTTININLAYANVGQIPKDSGLSGFLHGGLSAISYDSNFYSGENSNANINDLGQPDNASGINPLLNFDIRYTFADSRTQIFLGNLIQDAIRFDFTQQLGIRQEWSDKGILAGSVVFNAMPIEQWTDPFSIGVERQSTDIKSKGARFSWDNIWGSNFYGSITTRVIEVDEEKSGHQYDTKYGTETAALLDRNGKVHALDLSYQWQVAPGHILEPALIYRQAALDGGAQSYKSNGMQLTYAKRSSQWSFVSNTYIGKTKFDEANPIFGQSADSDEFLINGTFFWHKLFGINPLSATFTAGYSKSNSDISFYDAEMTVFSTGLLYNF</sequence>
<gene>
    <name evidence="2" type="ORF">G4911_02270</name>
</gene>
<dbReference type="Pfam" id="PF11059">
    <property type="entry name" value="DUF2860"/>
    <property type="match status" value="1"/>
</dbReference>
<proteinExistence type="predicted"/>
<keyword evidence="1" id="KW-0732">Signal</keyword>
<protein>
    <submittedName>
        <fullName evidence="2">DUF2860 domain-containing protein</fullName>
    </submittedName>
</protein>
<comment type="caution">
    <text evidence="2">The sequence shown here is derived from an EMBL/GenBank/DDBJ whole genome shotgun (WGS) entry which is preliminary data.</text>
</comment>
<feature type="chain" id="PRO_5043734919" evidence="1">
    <location>
        <begin position="24"/>
        <end position="336"/>
    </location>
</feature>
<dbReference type="EMBL" id="JAAIKZ010000004">
    <property type="protein sequence ID" value="NEX73601.1"/>
    <property type="molecule type" value="Genomic_DNA"/>
</dbReference>
<evidence type="ECO:0000313" key="2">
    <source>
        <dbReference type="EMBL" id="NEX73601.1"/>
    </source>
</evidence>
<dbReference type="Proteomes" id="UP000480681">
    <property type="component" value="Unassembled WGS sequence"/>
</dbReference>
<evidence type="ECO:0000313" key="3">
    <source>
        <dbReference type="Proteomes" id="UP000480681"/>
    </source>
</evidence>
<reference evidence="2 3" key="1">
    <citation type="submission" date="2020-02" db="EMBL/GenBank/DDBJ databases">
        <title>Genome sequencing of Aeromonas rivipollensis.</title>
        <authorList>
            <person name="Fono-Tamo Ubani E.K."/>
            <person name="Lekota K.E."/>
        </authorList>
    </citation>
    <scope>NUCLEOTIDE SEQUENCE [LARGE SCALE GENOMIC DNA]</scope>
    <source>
        <strain evidence="2 3">G87</strain>
    </source>
</reference>
<evidence type="ECO:0000256" key="1">
    <source>
        <dbReference type="SAM" id="SignalP"/>
    </source>
</evidence>
<name>A0AAW9Y509_9GAMM</name>
<accession>A0AAW9Y509</accession>
<feature type="signal peptide" evidence="1">
    <location>
        <begin position="1"/>
        <end position="23"/>
    </location>
</feature>
<dbReference type="RefSeq" id="WP_163147269.1">
    <property type="nucleotide sequence ID" value="NZ_JAAIKZ010000004.1"/>
</dbReference>
<dbReference type="AlphaFoldDB" id="A0AAW9Y509"/>
<organism evidence="2 3">
    <name type="scientific">Aeromonas rivipollensis</name>
    <dbReference type="NCBI Taxonomy" id="948519"/>
    <lineage>
        <taxon>Bacteria</taxon>
        <taxon>Pseudomonadati</taxon>
        <taxon>Pseudomonadota</taxon>
        <taxon>Gammaproteobacteria</taxon>
        <taxon>Aeromonadales</taxon>
        <taxon>Aeromonadaceae</taxon>
        <taxon>Aeromonas</taxon>
    </lineage>
</organism>
<dbReference type="PIRSF" id="PIRSF028696">
    <property type="entry name" value="UCP028696"/>
    <property type="match status" value="1"/>
</dbReference>